<dbReference type="AlphaFoldDB" id="A0A5B7AJB8"/>
<dbReference type="SMART" id="SM00454">
    <property type="entry name" value="SAM"/>
    <property type="match status" value="1"/>
</dbReference>
<accession>A0A5B7AJB8</accession>
<dbReference type="SUPFAM" id="SSF47769">
    <property type="entry name" value="SAM/Pointed domain"/>
    <property type="match status" value="1"/>
</dbReference>
<organism evidence="4">
    <name type="scientific">Davidia involucrata</name>
    <name type="common">Dove tree</name>
    <dbReference type="NCBI Taxonomy" id="16924"/>
    <lineage>
        <taxon>Eukaryota</taxon>
        <taxon>Viridiplantae</taxon>
        <taxon>Streptophyta</taxon>
        <taxon>Embryophyta</taxon>
        <taxon>Tracheophyta</taxon>
        <taxon>Spermatophyta</taxon>
        <taxon>Magnoliopsida</taxon>
        <taxon>eudicotyledons</taxon>
        <taxon>Gunneridae</taxon>
        <taxon>Pentapetalae</taxon>
        <taxon>asterids</taxon>
        <taxon>Cornales</taxon>
        <taxon>Nyssaceae</taxon>
        <taxon>Davidia</taxon>
    </lineage>
</organism>
<proteinExistence type="predicted"/>
<dbReference type="Gene3D" id="1.10.150.50">
    <property type="entry name" value="Transcription Factor, Ets-1"/>
    <property type="match status" value="1"/>
</dbReference>
<name>A0A5B7AJB8_DAVIN</name>
<dbReference type="EMBL" id="GHES01026220">
    <property type="protein sequence ID" value="MPA56779.1"/>
    <property type="molecule type" value="Transcribed_RNA"/>
</dbReference>
<dbReference type="FunFam" id="1.10.150.50:FF:000077">
    <property type="entry name" value="DDHD domain-containing 2"/>
    <property type="match status" value="1"/>
</dbReference>
<sequence length="336" mass="37347">MAETSRSRVTITLGRSGQVVKRAGPVLDSAFSDSHPAVGSKRSVRDRLGNDVSGTQLTQLNNKRQRGDSAANGVNDMRLGKDDLRFKLMQKNGFRRVQSDDQNEADLRNTLSRAVRPSSTSLISTRQRMPEPNDARQRMPEPKDASRLGRIPSTRSADALPQMDSLRNSYSPWTLDHLRRRSPDGVLGTSRGLLQQRNGEELLKRPLIRSYDNVRTVSYMNKDILEPSRPMGTTTFMTKPIVPAGSVKPVASLLAPPPPPSGIIQKSSYVVDEHLTVDGLLRSLGLEKYAIYFKAEEVDMTALRQMGDNDLKELGVPMGPRKKILLALQPRSKRPL</sequence>
<feature type="region of interest" description="Disordered" evidence="2">
    <location>
        <begin position="31"/>
        <end position="53"/>
    </location>
</feature>
<feature type="compositionally biased region" description="Polar residues" evidence="2">
    <location>
        <begin position="109"/>
        <end position="127"/>
    </location>
</feature>
<dbReference type="InterPro" id="IPR013761">
    <property type="entry name" value="SAM/pointed_sf"/>
</dbReference>
<dbReference type="PANTHER" id="PTHR10627">
    <property type="entry name" value="SCP160"/>
    <property type="match status" value="1"/>
</dbReference>
<protein>
    <submittedName>
        <fullName evidence="4">Putative Sterile alpha motif domain-containing protein isoform 1</fullName>
    </submittedName>
</protein>
<evidence type="ECO:0000259" key="3">
    <source>
        <dbReference type="SMART" id="SM00454"/>
    </source>
</evidence>
<evidence type="ECO:0000313" key="4">
    <source>
        <dbReference type="EMBL" id="MPA56779.1"/>
    </source>
</evidence>
<reference evidence="4" key="1">
    <citation type="submission" date="2019-08" db="EMBL/GenBank/DDBJ databases">
        <title>Reference gene set and small RNA set construction with multiple tissues from Davidia involucrata Baill.</title>
        <authorList>
            <person name="Yang H."/>
            <person name="Zhou C."/>
            <person name="Li G."/>
            <person name="Wang J."/>
            <person name="Gao P."/>
            <person name="Wang M."/>
            <person name="Wang R."/>
            <person name="Zhao Y."/>
        </authorList>
    </citation>
    <scope>NUCLEOTIDE SEQUENCE</scope>
    <source>
        <tissue evidence="4">Mixed with DoveR01_LX</tissue>
    </source>
</reference>
<keyword evidence="1" id="KW-0677">Repeat</keyword>
<dbReference type="InterPro" id="IPR001660">
    <property type="entry name" value="SAM"/>
</dbReference>
<feature type="domain" description="SAM" evidence="3">
    <location>
        <begin position="269"/>
        <end position="334"/>
    </location>
</feature>
<feature type="compositionally biased region" description="Basic and acidic residues" evidence="2">
    <location>
        <begin position="128"/>
        <end position="147"/>
    </location>
</feature>
<feature type="region of interest" description="Disordered" evidence="2">
    <location>
        <begin position="96"/>
        <end position="165"/>
    </location>
</feature>
<dbReference type="PANTHER" id="PTHR10627:SF74">
    <property type="entry name" value="OS08G0526500 PROTEIN"/>
    <property type="match status" value="1"/>
</dbReference>
<evidence type="ECO:0000256" key="2">
    <source>
        <dbReference type="SAM" id="MobiDB-lite"/>
    </source>
</evidence>
<gene>
    <name evidence="4" type="ORF">Din_026220</name>
</gene>
<evidence type="ECO:0000256" key="1">
    <source>
        <dbReference type="ARBA" id="ARBA00022737"/>
    </source>
</evidence>
<dbReference type="Pfam" id="PF00536">
    <property type="entry name" value="SAM_1"/>
    <property type="match status" value="1"/>
</dbReference>